<evidence type="ECO:0000259" key="1">
    <source>
        <dbReference type="PROSITE" id="PS50995"/>
    </source>
</evidence>
<dbReference type="Gene3D" id="1.10.10.10">
    <property type="entry name" value="Winged helix-like DNA-binding domain superfamily/Winged helix DNA-binding domain"/>
    <property type="match status" value="1"/>
</dbReference>
<dbReference type="InterPro" id="IPR000835">
    <property type="entry name" value="HTH_MarR-typ"/>
</dbReference>
<evidence type="ECO:0000313" key="3">
    <source>
        <dbReference type="Proteomes" id="UP000502665"/>
    </source>
</evidence>
<keyword evidence="3" id="KW-1185">Reference proteome</keyword>
<name>A0A6M4WJB9_9ACTN</name>
<dbReference type="SUPFAM" id="SSF46785">
    <property type="entry name" value="Winged helix' DNA-binding domain"/>
    <property type="match status" value="1"/>
</dbReference>
<dbReference type="RefSeq" id="WP_171394945.1">
    <property type="nucleotide sequence ID" value="NZ_CP049838.1"/>
</dbReference>
<dbReference type="PRINTS" id="PR00598">
    <property type="entry name" value="HTHMARR"/>
</dbReference>
<gene>
    <name evidence="2" type="ORF">G9272_02395</name>
</gene>
<dbReference type="Pfam" id="PF12802">
    <property type="entry name" value="MarR_2"/>
    <property type="match status" value="1"/>
</dbReference>
<dbReference type="PANTHER" id="PTHR33164:SF43">
    <property type="entry name" value="HTH-TYPE TRANSCRIPTIONAL REPRESSOR YETL"/>
    <property type="match status" value="1"/>
</dbReference>
<dbReference type="InterPro" id="IPR036390">
    <property type="entry name" value="WH_DNA-bd_sf"/>
</dbReference>
<feature type="domain" description="HTH marR-type" evidence="1">
    <location>
        <begin position="14"/>
        <end position="153"/>
    </location>
</feature>
<dbReference type="AlphaFoldDB" id="A0A6M4WJB9"/>
<dbReference type="PANTHER" id="PTHR33164">
    <property type="entry name" value="TRANSCRIPTIONAL REGULATOR, MARR FAMILY"/>
    <property type="match status" value="1"/>
</dbReference>
<evidence type="ECO:0000313" key="2">
    <source>
        <dbReference type="EMBL" id="QJS99294.1"/>
    </source>
</evidence>
<dbReference type="InterPro" id="IPR039422">
    <property type="entry name" value="MarR/SlyA-like"/>
</dbReference>
<dbReference type="Proteomes" id="UP000502665">
    <property type="component" value="Chromosome"/>
</dbReference>
<accession>A0A6M4WJB9</accession>
<protein>
    <submittedName>
        <fullName evidence="2">MarR family transcriptional regulator</fullName>
    </submittedName>
</protein>
<organism evidence="2 3">
    <name type="scientific">Streptomyces asoensis</name>
    <dbReference type="NCBI Taxonomy" id="249586"/>
    <lineage>
        <taxon>Bacteria</taxon>
        <taxon>Bacillati</taxon>
        <taxon>Actinomycetota</taxon>
        <taxon>Actinomycetes</taxon>
        <taxon>Kitasatosporales</taxon>
        <taxon>Streptomycetaceae</taxon>
        <taxon>Streptomyces</taxon>
    </lineage>
</organism>
<dbReference type="InterPro" id="IPR036388">
    <property type="entry name" value="WH-like_DNA-bd_sf"/>
</dbReference>
<dbReference type="EMBL" id="CP049838">
    <property type="protein sequence ID" value="QJS99294.1"/>
    <property type="molecule type" value="Genomic_DNA"/>
</dbReference>
<reference evidence="2" key="1">
    <citation type="submission" date="2020-03" db="EMBL/GenBank/DDBJ databases">
        <title>Molecular networking-based the target discovery of potent antiproliferative macrolactams: 5/6/7/16 polycyclic ansamycins and glycosylated trienomycin from Streptomyces cacaoi subsp. asoensis.</title>
        <authorList>
            <person name="Liu L.-L."/>
        </authorList>
    </citation>
    <scope>NUCLEOTIDE SEQUENCE [LARGE SCALE GENOMIC DNA]</scope>
    <source>
        <strain evidence="2">H2S5</strain>
    </source>
</reference>
<dbReference type="SMART" id="SM00347">
    <property type="entry name" value="HTH_MARR"/>
    <property type="match status" value="1"/>
</dbReference>
<dbReference type="GO" id="GO:0003700">
    <property type="term" value="F:DNA-binding transcription factor activity"/>
    <property type="evidence" value="ECO:0007669"/>
    <property type="project" value="InterPro"/>
</dbReference>
<sequence length="165" mass="18614">MSEPHDSDGRETATEDVARLWERVATMFSWLEGQLDRTLTRRHGVGLAPLMTLGVLVCEHPGSVTVGDVARRLSVSASAASRILAQLESSGWATRVAWPCDRRISRMAATEAGRRLWTRAGRTLDRELDFSFRTLRFDERYAHVVARLCRAEDDRPGHARHHEPP</sequence>
<proteinExistence type="predicted"/>
<dbReference type="GO" id="GO:0006950">
    <property type="term" value="P:response to stress"/>
    <property type="evidence" value="ECO:0007669"/>
    <property type="project" value="TreeGrafter"/>
</dbReference>
<dbReference type="PROSITE" id="PS50995">
    <property type="entry name" value="HTH_MARR_2"/>
    <property type="match status" value="1"/>
</dbReference>